<name>A0A5B7GKD3_PORTR</name>
<keyword evidence="1" id="KW-0812">Transmembrane</keyword>
<reference evidence="2 3" key="1">
    <citation type="submission" date="2019-05" db="EMBL/GenBank/DDBJ databases">
        <title>Another draft genome of Portunus trituberculatus and its Hox gene families provides insights of decapod evolution.</title>
        <authorList>
            <person name="Jeong J.-H."/>
            <person name="Song I."/>
            <person name="Kim S."/>
            <person name="Choi T."/>
            <person name="Kim D."/>
            <person name="Ryu S."/>
            <person name="Kim W."/>
        </authorList>
    </citation>
    <scope>NUCLEOTIDE SEQUENCE [LARGE SCALE GENOMIC DNA]</scope>
    <source>
        <tissue evidence="2">Muscle</tissue>
    </source>
</reference>
<gene>
    <name evidence="2" type="ORF">E2C01_052031</name>
</gene>
<dbReference type="Proteomes" id="UP000324222">
    <property type="component" value="Unassembled WGS sequence"/>
</dbReference>
<protein>
    <submittedName>
        <fullName evidence="2">Uncharacterized protein</fullName>
    </submittedName>
</protein>
<evidence type="ECO:0000313" key="2">
    <source>
        <dbReference type="EMBL" id="MPC58039.1"/>
    </source>
</evidence>
<sequence>MEPRLCPRVRLCVVVLVVVVVVMVGLRVEGEDEMHEDMVPWVLVAAR</sequence>
<dbReference type="AlphaFoldDB" id="A0A5B7GKD3"/>
<keyword evidence="1" id="KW-1133">Transmembrane helix</keyword>
<proteinExistence type="predicted"/>
<organism evidence="2 3">
    <name type="scientific">Portunus trituberculatus</name>
    <name type="common">Swimming crab</name>
    <name type="synonym">Neptunus trituberculatus</name>
    <dbReference type="NCBI Taxonomy" id="210409"/>
    <lineage>
        <taxon>Eukaryota</taxon>
        <taxon>Metazoa</taxon>
        <taxon>Ecdysozoa</taxon>
        <taxon>Arthropoda</taxon>
        <taxon>Crustacea</taxon>
        <taxon>Multicrustacea</taxon>
        <taxon>Malacostraca</taxon>
        <taxon>Eumalacostraca</taxon>
        <taxon>Eucarida</taxon>
        <taxon>Decapoda</taxon>
        <taxon>Pleocyemata</taxon>
        <taxon>Brachyura</taxon>
        <taxon>Eubrachyura</taxon>
        <taxon>Portunoidea</taxon>
        <taxon>Portunidae</taxon>
        <taxon>Portuninae</taxon>
        <taxon>Portunus</taxon>
    </lineage>
</organism>
<dbReference type="EMBL" id="VSRR010015307">
    <property type="protein sequence ID" value="MPC58039.1"/>
    <property type="molecule type" value="Genomic_DNA"/>
</dbReference>
<evidence type="ECO:0000313" key="3">
    <source>
        <dbReference type="Proteomes" id="UP000324222"/>
    </source>
</evidence>
<keyword evidence="1" id="KW-0472">Membrane</keyword>
<feature type="transmembrane region" description="Helical" evidence="1">
    <location>
        <begin position="9"/>
        <end position="28"/>
    </location>
</feature>
<evidence type="ECO:0000256" key="1">
    <source>
        <dbReference type="SAM" id="Phobius"/>
    </source>
</evidence>
<comment type="caution">
    <text evidence="2">The sequence shown here is derived from an EMBL/GenBank/DDBJ whole genome shotgun (WGS) entry which is preliminary data.</text>
</comment>
<keyword evidence="3" id="KW-1185">Reference proteome</keyword>
<accession>A0A5B7GKD3</accession>